<evidence type="ECO:0000256" key="2">
    <source>
        <dbReference type="ARBA" id="ARBA00023043"/>
    </source>
</evidence>
<dbReference type="InterPro" id="IPR002110">
    <property type="entry name" value="Ankyrin_rpt"/>
</dbReference>
<proteinExistence type="predicted"/>
<evidence type="ECO:0000313" key="6">
    <source>
        <dbReference type="Proteomes" id="UP001302126"/>
    </source>
</evidence>
<keyword evidence="2 3" id="KW-0040">ANK repeat</keyword>
<dbReference type="EMBL" id="MU864564">
    <property type="protein sequence ID" value="KAK4183245.1"/>
    <property type="molecule type" value="Genomic_DNA"/>
</dbReference>
<dbReference type="AlphaFoldDB" id="A0AAN6WKX3"/>
<dbReference type="SMART" id="SM00248">
    <property type="entry name" value="ANK"/>
    <property type="match status" value="5"/>
</dbReference>
<dbReference type="PROSITE" id="PS50088">
    <property type="entry name" value="ANK_REPEAT"/>
    <property type="match status" value="1"/>
</dbReference>
<dbReference type="PANTHER" id="PTHR24180:SF45">
    <property type="entry name" value="POLY [ADP-RIBOSE] POLYMERASE TANKYRASE"/>
    <property type="match status" value="1"/>
</dbReference>
<dbReference type="InterPro" id="IPR036770">
    <property type="entry name" value="Ankyrin_rpt-contain_sf"/>
</dbReference>
<dbReference type="Pfam" id="PF12796">
    <property type="entry name" value="Ank_2"/>
    <property type="match status" value="1"/>
</dbReference>
<evidence type="ECO:0008006" key="7">
    <source>
        <dbReference type="Google" id="ProtNLM"/>
    </source>
</evidence>
<gene>
    <name evidence="5" type="ORF">QBC35DRAFT_467454</name>
</gene>
<evidence type="ECO:0000256" key="1">
    <source>
        <dbReference type="ARBA" id="ARBA00022737"/>
    </source>
</evidence>
<organism evidence="5 6">
    <name type="scientific">Podospora australis</name>
    <dbReference type="NCBI Taxonomy" id="1536484"/>
    <lineage>
        <taxon>Eukaryota</taxon>
        <taxon>Fungi</taxon>
        <taxon>Dikarya</taxon>
        <taxon>Ascomycota</taxon>
        <taxon>Pezizomycotina</taxon>
        <taxon>Sordariomycetes</taxon>
        <taxon>Sordariomycetidae</taxon>
        <taxon>Sordariales</taxon>
        <taxon>Podosporaceae</taxon>
        <taxon>Podospora</taxon>
    </lineage>
</organism>
<evidence type="ECO:0000313" key="5">
    <source>
        <dbReference type="EMBL" id="KAK4183245.1"/>
    </source>
</evidence>
<keyword evidence="6" id="KW-1185">Reference proteome</keyword>
<dbReference type="InterPro" id="IPR051637">
    <property type="entry name" value="Ank_repeat_dom-contain_49"/>
</dbReference>
<name>A0AAN6WKX3_9PEZI</name>
<reference evidence="5" key="2">
    <citation type="submission" date="2023-05" db="EMBL/GenBank/DDBJ databases">
        <authorList>
            <consortium name="Lawrence Berkeley National Laboratory"/>
            <person name="Steindorff A."/>
            <person name="Hensen N."/>
            <person name="Bonometti L."/>
            <person name="Westerberg I."/>
            <person name="Brannstrom I.O."/>
            <person name="Guillou S."/>
            <person name="Cros-Aarteil S."/>
            <person name="Calhoun S."/>
            <person name="Haridas S."/>
            <person name="Kuo A."/>
            <person name="Mondo S."/>
            <person name="Pangilinan J."/>
            <person name="Riley R."/>
            <person name="Labutti K."/>
            <person name="Andreopoulos B."/>
            <person name="Lipzen A."/>
            <person name="Chen C."/>
            <person name="Yanf M."/>
            <person name="Daum C."/>
            <person name="Ng V."/>
            <person name="Clum A."/>
            <person name="Ohm R."/>
            <person name="Martin F."/>
            <person name="Silar P."/>
            <person name="Natvig D."/>
            <person name="Lalanne C."/>
            <person name="Gautier V."/>
            <person name="Ament-Velasquez S.L."/>
            <person name="Kruys A."/>
            <person name="Hutchinson M.I."/>
            <person name="Powell A.J."/>
            <person name="Barry K."/>
            <person name="Miller A.N."/>
            <person name="Grigoriev I.V."/>
            <person name="Debuchy R."/>
            <person name="Gladieux P."/>
            <person name="Thoren M.H."/>
            <person name="Johannesson H."/>
        </authorList>
    </citation>
    <scope>NUCLEOTIDE SEQUENCE</scope>
    <source>
        <strain evidence="5">PSN309</strain>
    </source>
</reference>
<keyword evidence="1" id="KW-0677">Repeat</keyword>
<dbReference type="PANTHER" id="PTHR24180">
    <property type="entry name" value="CYCLIN-DEPENDENT KINASE INHIBITOR 2C-RELATED"/>
    <property type="match status" value="1"/>
</dbReference>
<feature type="compositionally biased region" description="Low complexity" evidence="4">
    <location>
        <begin position="570"/>
        <end position="589"/>
    </location>
</feature>
<reference evidence="5" key="1">
    <citation type="journal article" date="2023" name="Mol. Phylogenet. Evol.">
        <title>Genome-scale phylogeny and comparative genomics of the fungal order Sordariales.</title>
        <authorList>
            <person name="Hensen N."/>
            <person name="Bonometti L."/>
            <person name="Westerberg I."/>
            <person name="Brannstrom I.O."/>
            <person name="Guillou S."/>
            <person name="Cros-Aarteil S."/>
            <person name="Calhoun S."/>
            <person name="Haridas S."/>
            <person name="Kuo A."/>
            <person name="Mondo S."/>
            <person name="Pangilinan J."/>
            <person name="Riley R."/>
            <person name="LaButti K."/>
            <person name="Andreopoulos B."/>
            <person name="Lipzen A."/>
            <person name="Chen C."/>
            <person name="Yan M."/>
            <person name="Daum C."/>
            <person name="Ng V."/>
            <person name="Clum A."/>
            <person name="Steindorff A."/>
            <person name="Ohm R.A."/>
            <person name="Martin F."/>
            <person name="Silar P."/>
            <person name="Natvig D.O."/>
            <person name="Lalanne C."/>
            <person name="Gautier V."/>
            <person name="Ament-Velasquez S.L."/>
            <person name="Kruys A."/>
            <person name="Hutchinson M.I."/>
            <person name="Powell A.J."/>
            <person name="Barry K."/>
            <person name="Miller A.N."/>
            <person name="Grigoriev I.V."/>
            <person name="Debuchy R."/>
            <person name="Gladieux P."/>
            <person name="Hiltunen Thoren M."/>
            <person name="Johannesson H."/>
        </authorList>
    </citation>
    <scope>NUCLEOTIDE SEQUENCE</scope>
    <source>
        <strain evidence="5">PSN309</strain>
    </source>
</reference>
<feature type="compositionally biased region" description="Basic and acidic residues" evidence="4">
    <location>
        <begin position="599"/>
        <end position="611"/>
    </location>
</feature>
<dbReference type="Gene3D" id="1.25.40.20">
    <property type="entry name" value="Ankyrin repeat-containing domain"/>
    <property type="match status" value="1"/>
</dbReference>
<evidence type="ECO:0000256" key="4">
    <source>
        <dbReference type="SAM" id="MobiDB-lite"/>
    </source>
</evidence>
<comment type="caution">
    <text evidence="5">The sequence shown here is derived from an EMBL/GenBank/DDBJ whole genome shotgun (WGS) entry which is preliminary data.</text>
</comment>
<evidence type="ECO:0000256" key="3">
    <source>
        <dbReference type="PROSITE-ProRule" id="PRU00023"/>
    </source>
</evidence>
<dbReference type="SUPFAM" id="SSF48403">
    <property type="entry name" value="Ankyrin repeat"/>
    <property type="match status" value="1"/>
</dbReference>
<protein>
    <recommendedName>
        <fullName evidence="7">Ankyrin repeat protein</fullName>
    </recommendedName>
</protein>
<dbReference type="Proteomes" id="UP001302126">
    <property type="component" value="Unassembled WGS sequence"/>
</dbReference>
<accession>A0AAN6WKX3</accession>
<feature type="region of interest" description="Disordered" evidence="4">
    <location>
        <begin position="540"/>
        <end position="611"/>
    </location>
</feature>
<dbReference type="PROSITE" id="PS50297">
    <property type="entry name" value="ANK_REP_REGION"/>
    <property type="match status" value="1"/>
</dbReference>
<sequence length="722" mass="78706">MTVLPLCKQLFDTSIRRPHEIFTNPSFETIYDVYLSGGELISADELEDNGRYIDWLLFGITGMDGSGRVGRVTEVECPLLHLACARGCDETASFFIDHGVGFREDSYAFCDCFTLEQEIELAGPNSQGTFRGVPPLWRPLHHAICRVVTFSSIAKIRLLLTFNNDLDVNHSDHDGKTALMIAAPNCNREIVDLLLESGADVNLPDRFGHTAAWHLFNNPSFLEDRGTGFVLQLLMEHGGNIGYMSDDQRVMGRVDQRDSLQSTVLSVVIGIASTHINPENSFTGTEPEGRSWSPYNAYEREDTIFSEVVFIVHLATGANISEAIWEAARMQAVCAPMTKPQNTFGFYSALSRRLDLMAQAISNLRLFTANNTRGLPARSGYVTREAILVMAVANGVSDPSVYSALFATPQEQIATSRDDSGRATTVTTIRPAARGGKTQSVATPSEHPLPKVIADEIAGYGRGFASWLKEQRLSGLSAFEMANMLGRFDVVREFLRHKPLPEGHPAYLATSSTQYRWAVLTHKDRDAAYSPLLQVAAAAAASQDDSGNENEDGSADKTNSDSKTTSASMGDSEILSDSGISSDGSEIFSADSDYMTDGESPKESTKKKPRPDAAKRNYTFAILEWGLCVAVMSEQLALLSRLDQVPRASMGAFMDLLSRIYAGPDGVLKTTLQQAFPFEKQEDGSSILPGDYGIGGIPVLPPAGMRTLHLSAGLLPVSTLFC</sequence>
<feature type="repeat" description="ANK" evidence="3">
    <location>
        <begin position="174"/>
        <end position="206"/>
    </location>
</feature>